<keyword evidence="7 8" id="KW-0472">Membrane</keyword>
<evidence type="ECO:0000256" key="8">
    <source>
        <dbReference type="SAM" id="Phobius"/>
    </source>
</evidence>
<sequence length="542" mass="60326">MEQRGEWCVPFFNGAYRLDKPPLIYWLMALSFRIFGVNELGARAPSIFLSALLCLLVFFIGRSLFGLRAGAIASFSLATSLQILIHGRLAVADMPMIVSVALAQWAILRLLEGGKGPWFWILWIALGIGFLAKGPIAWAVPLVTLLLWRLFLWRHPIRWRRLHLLAGSTVMIGIVSLWAIPALLATRGAFWTQGIGEHVFRRGVEAFDGRPHFWGYYLVSSLVSLFPWSAFLGWVVLSLRENFSFRSSFLLAWFLAPFLLFTPYATQLPHYLLPGFPAFFLLLGQAATKTRPRSLGTAVFWSIWGVGLLGGSFAVWATFVRAWDPSYHALRLALWAVGGVFLSLCLLALVAKTVLFGDASSSPRDRPFRIFPFLALGIPVLALAGAFWLLGSSLRTVEPALSLRGFWKDLPGNTVYVAAGYTEPSLVFYSRRQWVLESDESPSGLAFARTEPACFLRLRREIPLKDGFRWLFSGHLPERDLSSASSPHSESDDSWLPAGYVEGFDSARFSWVILELRLRPGAATMPPASGSGVSGEMVTHPK</sequence>
<dbReference type="Proteomes" id="UP000381693">
    <property type="component" value="Unassembled WGS sequence"/>
</dbReference>
<dbReference type="PANTHER" id="PTHR33908">
    <property type="entry name" value="MANNOSYLTRANSFERASE YKCB-RELATED"/>
    <property type="match status" value="1"/>
</dbReference>
<feature type="transmembrane region" description="Helical" evidence="8">
    <location>
        <begin position="47"/>
        <end position="67"/>
    </location>
</feature>
<feature type="transmembrane region" description="Helical" evidence="8">
    <location>
        <begin position="332"/>
        <end position="356"/>
    </location>
</feature>
<feature type="transmembrane region" description="Helical" evidence="8">
    <location>
        <begin position="299"/>
        <end position="320"/>
    </location>
</feature>
<dbReference type="InterPro" id="IPR038731">
    <property type="entry name" value="RgtA/B/C-like"/>
</dbReference>
<evidence type="ECO:0000256" key="1">
    <source>
        <dbReference type="ARBA" id="ARBA00004651"/>
    </source>
</evidence>
<keyword evidence="6 8" id="KW-1133">Transmembrane helix</keyword>
<dbReference type="PANTHER" id="PTHR33908:SF3">
    <property type="entry name" value="UNDECAPRENYL PHOSPHATE-ALPHA-4-AMINO-4-DEOXY-L-ARABINOSE ARABINOSYL TRANSFERASE"/>
    <property type="match status" value="1"/>
</dbReference>
<evidence type="ECO:0000256" key="6">
    <source>
        <dbReference type="ARBA" id="ARBA00022989"/>
    </source>
</evidence>
<proteinExistence type="predicted"/>
<gene>
    <name evidence="10" type="primary">arnT</name>
    <name evidence="10" type="ORF">MAMC_00730</name>
</gene>
<feature type="transmembrane region" description="Helical" evidence="8">
    <location>
        <begin position="88"/>
        <end position="108"/>
    </location>
</feature>
<dbReference type="GO" id="GO:0103015">
    <property type="term" value="F:4-amino-4-deoxy-L-arabinose transferase activity"/>
    <property type="evidence" value="ECO:0007669"/>
    <property type="project" value="UniProtKB-EC"/>
</dbReference>
<feature type="domain" description="Glycosyltransferase RgtA/B/C/D-like" evidence="9">
    <location>
        <begin position="19"/>
        <end position="175"/>
    </location>
</feature>
<dbReference type="InterPro" id="IPR050297">
    <property type="entry name" value="LipidA_mod_glycosyltrf_83"/>
</dbReference>
<feature type="transmembrane region" description="Helical" evidence="8">
    <location>
        <begin position="120"/>
        <end position="152"/>
    </location>
</feature>
<feature type="transmembrane region" description="Helical" evidence="8">
    <location>
        <begin position="214"/>
        <end position="237"/>
    </location>
</feature>
<evidence type="ECO:0000256" key="4">
    <source>
        <dbReference type="ARBA" id="ARBA00022679"/>
    </source>
</evidence>
<dbReference type="GO" id="GO:0010041">
    <property type="term" value="P:response to iron(III) ion"/>
    <property type="evidence" value="ECO:0007669"/>
    <property type="project" value="TreeGrafter"/>
</dbReference>
<dbReference type="GO" id="GO:0009103">
    <property type="term" value="P:lipopolysaccharide biosynthetic process"/>
    <property type="evidence" value="ECO:0007669"/>
    <property type="project" value="UniProtKB-ARBA"/>
</dbReference>
<keyword evidence="2" id="KW-1003">Cell membrane</keyword>
<feature type="transmembrane region" description="Helical" evidence="8">
    <location>
        <begin position="249"/>
        <end position="265"/>
    </location>
</feature>
<keyword evidence="5 8" id="KW-0812">Transmembrane</keyword>
<evidence type="ECO:0000259" key="9">
    <source>
        <dbReference type="Pfam" id="PF13231"/>
    </source>
</evidence>
<dbReference type="GO" id="GO:0005886">
    <property type="term" value="C:plasma membrane"/>
    <property type="evidence" value="ECO:0007669"/>
    <property type="project" value="UniProtKB-SubCell"/>
</dbReference>
<keyword evidence="11" id="KW-1185">Reference proteome</keyword>
<evidence type="ECO:0000256" key="3">
    <source>
        <dbReference type="ARBA" id="ARBA00022676"/>
    </source>
</evidence>
<reference evidence="10" key="1">
    <citation type="submission" date="2019-09" db="EMBL/GenBank/DDBJ databases">
        <authorList>
            <person name="Cremers G."/>
        </authorList>
    </citation>
    <scope>NUCLEOTIDE SEQUENCE [LARGE SCALE GENOMIC DNA]</scope>
    <source>
        <strain evidence="10">3B</strain>
    </source>
</reference>
<feature type="transmembrane region" description="Helical" evidence="8">
    <location>
        <begin position="23"/>
        <end position="41"/>
    </location>
</feature>
<evidence type="ECO:0000256" key="5">
    <source>
        <dbReference type="ARBA" id="ARBA00022692"/>
    </source>
</evidence>
<keyword evidence="4 10" id="KW-0808">Transferase</keyword>
<protein>
    <submittedName>
        <fullName evidence="10">Undecaprenyl phosphate-alpha-4-amino-4-deoxy-L-arabinose arabinosyl transferase</fullName>
        <ecNumber evidence="10">2.4.2.43</ecNumber>
    </submittedName>
</protein>
<dbReference type="EMBL" id="CABFUZ020000095">
    <property type="protein sequence ID" value="VVM05647.1"/>
    <property type="molecule type" value="Genomic_DNA"/>
</dbReference>
<comment type="caution">
    <text evidence="10">The sequence shown here is derived from an EMBL/GenBank/DDBJ whole genome shotgun (WGS) entry which is preliminary data.</text>
</comment>
<name>A0A5E6M8W5_9BACT</name>
<dbReference type="AlphaFoldDB" id="A0A5E6M8W5"/>
<feature type="transmembrane region" description="Helical" evidence="8">
    <location>
        <begin position="368"/>
        <end position="390"/>
    </location>
</feature>
<dbReference type="EC" id="2.4.2.43" evidence="10"/>
<feature type="transmembrane region" description="Helical" evidence="8">
    <location>
        <begin position="164"/>
        <end position="184"/>
    </location>
</feature>
<evidence type="ECO:0000313" key="11">
    <source>
        <dbReference type="Proteomes" id="UP000381693"/>
    </source>
</evidence>
<evidence type="ECO:0000256" key="7">
    <source>
        <dbReference type="ARBA" id="ARBA00023136"/>
    </source>
</evidence>
<accession>A0A5E6M8W5</accession>
<dbReference type="Pfam" id="PF13231">
    <property type="entry name" value="PMT_2"/>
    <property type="match status" value="1"/>
</dbReference>
<evidence type="ECO:0000313" key="10">
    <source>
        <dbReference type="EMBL" id="VVM05647.1"/>
    </source>
</evidence>
<evidence type="ECO:0000256" key="2">
    <source>
        <dbReference type="ARBA" id="ARBA00022475"/>
    </source>
</evidence>
<comment type="subcellular location">
    <subcellularLocation>
        <location evidence="1">Cell membrane</location>
        <topology evidence="1">Multi-pass membrane protein</topology>
    </subcellularLocation>
</comment>
<keyword evidence="3 10" id="KW-0328">Glycosyltransferase</keyword>
<organism evidence="10 11">
    <name type="scientific">Methylacidimicrobium cyclopophantes</name>
    <dbReference type="NCBI Taxonomy" id="1041766"/>
    <lineage>
        <taxon>Bacteria</taxon>
        <taxon>Pseudomonadati</taxon>
        <taxon>Verrucomicrobiota</taxon>
        <taxon>Methylacidimicrobium</taxon>
    </lineage>
</organism>